<dbReference type="GO" id="GO:0005096">
    <property type="term" value="F:GTPase activator activity"/>
    <property type="evidence" value="ECO:0007669"/>
    <property type="project" value="UniProtKB-KW"/>
</dbReference>
<dbReference type="PRINTS" id="PR00405">
    <property type="entry name" value="REVINTRACTNG"/>
</dbReference>
<name>A0A8C7GDR5_ONCKI</name>
<protein>
    <submittedName>
        <fullName evidence="7">ArfGAP with RhoGAP domain, ankyrin repeat and PH domain 3</fullName>
    </submittedName>
</protein>
<evidence type="ECO:0000313" key="8">
    <source>
        <dbReference type="Proteomes" id="UP000694557"/>
    </source>
</evidence>
<evidence type="ECO:0000313" key="7">
    <source>
        <dbReference type="Ensembl" id="ENSOKIP00005040927.1"/>
    </source>
</evidence>
<feature type="domain" description="Rho-GAP" evidence="6">
    <location>
        <begin position="546"/>
        <end position="711"/>
    </location>
</feature>
<feature type="domain" description="Arf-GAP" evidence="4">
    <location>
        <begin position="237"/>
        <end position="347"/>
    </location>
</feature>
<feature type="domain" description="Ras-associating" evidence="5">
    <location>
        <begin position="740"/>
        <end position="834"/>
    </location>
</feature>
<dbReference type="SMART" id="SM00324">
    <property type="entry name" value="RhoGAP"/>
    <property type="match status" value="1"/>
</dbReference>
<evidence type="ECO:0000259" key="6">
    <source>
        <dbReference type="PROSITE" id="PS50238"/>
    </source>
</evidence>
<dbReference type="InterPro" id="IPR008936">
    <property type="entry name" value="Rho_GTPase_activation_prot"/>
</dbReference>
<keyword evidence="2" id="KW-0863">Zinc-finger</keyword>
<dbReference type="PANTHER" id="PTHR45899">
    <property type="entry name" value="RHO GTPASE ACTIVATING PROTEIN AT 15B, ISOFORM C"/>
    <property type="match status" value="1"/>
</dbReference>
<dbReference type="InterPro" id="IPR011993">
    <property type="entry name" value="PH-like_dom_sf"/>
</dbReference>
<dbReference type="SUPFAM" id="SSF48350">
    <property type="entry name" value="GTPase activation domain, GAP"/>
    <property type="match status" value="1"/>
</dbReference>
<proteinExistence type="predicted"/>
<evidence type="ECO:0000259" key="4">
    <source>
        <dbReference type="PROSITE" id="PS50115"/>
    </source>
</evidence>
<evidence type="ECO:0000256" key="1">
    <source>
        <dbReference type="ARBA" id="ARBA00022468"/>
    </source>
</evidence>
<dbReference type="InterPro" id="IPR029071">
    <property type="entry name" value="Ubiquitin-like_domsf"/>
</dbReference>
<keyword evidence="2" id="KW-0862">Zinc</keyword>
<reference evidence="7" key="2">
    <citation type="submission" date="2025-09" db="UniProtKB">
        <authorList>
            <consortium name="Ensembl"/>
        </authorList>
    </citation>
    <scope>IDENTIFICATION</scope>
</reference>
<dbReference type="Gene3D" id="1.10.555.10">
    <property type="entry name" value="Rho GTPase activation protein"/>
    <property type="match status" value="1"/>
</dbReference>
<dbReference type="FunFam" id="2.30.29.30:FF:000638">
    <property type="entry name" value="Arf-GAP with Rho-GAP domain, ANK repeat and PH domain-containing protein 3"/>
    <property type="match status" value="1"/>
</dbReference>
<dbReference type="InterPro" id="IPR038508">
    <property type="entry name" value="ArfGAP_dom_sf"/>
</dbReference>
<dbReference type="Gene3D" id="3.10.20.90">
    <property type="entry name" value="Phosphatidylinositol 3-kinase Catalytic Subunit, Chain A, domain 1"/>
    <property type="match status" value="1"/>
</dbReference>
<dbReference type="SUPFAM" id="SSF50729">
    <property type="entry name" value="PH domain-like"/>
    <property type="match status" value="4"/>
</dbReference>
<dbReference type="GO" id="GO:0008270">
    <property type="term" value="F:zinc ion binding"/>
    <property type="evidence" value="ECO:0007669"/>
    <property type="project" value="UniProtKB-KW"/>
</dbReference>
<dbReference type="InterPro" id="IPR052227">
    <property type="entry name" value="Arf-Rho-GAP_ANK-PH_domain"/>
</dbReference>
<dbReference type="InterPro" id="IPR000198">
    <property type="entry name" value="RhoGAP_dom"/>
</dbReference>
<dbReference type="GO" id="GO:0007165">
    <property type="term" value="P:signal transduction"/>
    <property type="evidence" value="ECO:0007669"/>
    <property type="project" value="InterPro"/>
</dbReference>
<keyword evidence="2" id="KW-0479">Metal-binding</keyword>
<dbReference type="PROSITE" id="PS50238">
    <property type="entry name" value="RHOGAP"/>
    <property type="match status" value="1"/>
</dbReference>
<dbReference type="Pfam" id="PF00788">
    <property type="entry name" value="RA"/>
    <property type="match status" value="1"/>
</dbReference>
<dbReference type="Pfam" id="PF00620">
    <property type="entry name" value="RhoGAP"/>
    <property type="match status" value="1"/>
</dbReference>
<organism evidence="7 8">
    <name type="scientific">Oncorhynchus kisutch</name>
    <name type="common">Coho salmon</name>
    <name type="synonym">Salmo kisutch</name>
    <dbReference type="NCBI Taxonomy" id="8019"/>
    <lineage>
        <taxon>Eukaryota</taxon>
        <taxon>Metazoa</taxon>
        <taxon>Chordata</taxon>
        <taxon>Craniata</taxon>
        <taxon>Vertebrata</taxon>
        <taxon>Euteleostomi</taxon>
        <taxon>Actinopterygii</taxon>
        <taxon>Neopterygii</taxon>
        <taxon>Teleostei</taxon>
        <taxon>Protacanthopterygii</taxon>
        <taxon>Salmoniformes</taxon>
        <taxon>Salmonidae</taxon>
        <taxon>Salmoninae</taxon>
        <taxon>Oncorhynchus</taxon>
    </lineage>
</organism>
<feature type="domain" description="PH" evidence="3">
    <location>
        <begin position="502"/>
        <end position="598"/>
    </location>
</feature>
<dbReference type="SUPFAM" id="SSF57863">
    <property type="entry name" value="ArfGap/RecO-like zinc finger"/>
    <property type="match status" value="1"/>
</dbReference>
<dbReference type="PROSITE" id="PS50003">
    <property type="entry name" value="PH_DOMAIN"/>
    <property type="match status" value="2"/>
</dbReference>
<dbReference type="Gene3D" id="2.30.29.30">
    <property type="entry name" value="Pleckstrin-homology domain (PH domain)/Phosphotyrosine-binding domain (PTB)"/>
    <property type="match status" value="4"/>
</dbReference>
<evidence type="ECO:0000259" key="5">
    <source>
        <dbReference type="PROSITE" id="PS50200"/>
    </source>
</evidence>
<dbReference type="InterPro" id="IPR000159">
    <property type="entry name" value="RA_dom"/>
</dbReference>
<dbReference type="SMART" id="SM00105">
    <property type="entry name" value="ArfGap"/>
    <property type="match status" value="1"/>
</dbReference>
<keyword evidence="1" id="KW-0343">GTPase activation</keyword>
<dbReference type="PANTHER" id="PTHR45899:SF4">
    <property type="entry name" value="ARF-GAP WITH RHO-GAP DOMAIN, ANK REPEAT AND PH DOMAIN-CONTAINING PROTEIN 3"/>
    <property type="match status" value="1"/>
</dbReference>
<dbReference type="PROSITE" id="PS50200">
    <property type="entry name" value="RA"/>
    <property type="match status" value="1"/>
</dbReference>
<dbReference type="InterPro" id="IPR037278">
    <property type="entry name" value="ARFGAP/RecO"/>
</dbReference>
<dbReference type="GO" id="GO:0005547">
    <property type="term" value="F:phosphatidylinositol-3,4,5-trisphosphate binding"/>
    <property type="evidence" value="ECO:0007669"/>
    <property type="project" value="TreeGrafter"/>
</dbReference>
<evidence type="ECO:0000256" key="2">
    <source>
        <dbReference type="PROSITE-ProRule" id="PRU00288"/>
    </source>
</evidence>
<keyword evidence="8" id="KW-1185">Reference proteome</keyword>
<dbReference type="GO" id="GO:0005737">
    <property type="term" value="C:cytoplasm"/>
    <property type="evidence" value="ECO:0007669"/>
    <property type="project" value="TreeGrafter"/>
</dbReference>
<dbReference type="Pfam" id="PF00169">
    <property type="entry name" value="PH"/>
    <property type="match status" value="1"/>
</dbReference>
<dbReference type="Ensembl" id="ENSOKIT00005043172.1">
    <property type="protein sequence ID" value="ENSOKIP00005040927.1"/>
    <property type="gene ID" value="ENSOKIG00005015889.1"/>
</dbReference>
<evidence type="ECO:0000259" key="3">
    <source>
        <dbReference type="PROSITE" id="PS50003"/>
    </source>
</evidence>
<dbReference type="Gene3D" id="1.10.220.150">
    <property type="entry name" value="Arf GTPase activating protein"/>
    <property type="match status" value="1"/>
</dbReference>
<dbReference type="InterPro" id="IPR001849">
    <property type="entry name" value="PH_domain"/>
</dbReference>
<dbReference type="GeneTree" id="ENSGT00940000158869"/>
<accession>A0A8C7GDR5</accession>
<dbReference type="CDD" id="cd17228">
    <property type="entry name" value="RA_ARAP3"/>
    <property type="match status" value="1"/>
</dbReference>
<dbReference type="Pfam" id="PF01412">
    <property type="entry name" value="ArfGap"/>
    <property type="match status" value="1"/>
</dbReference>
<feature type="domain" description="PH" evidence="3">
    <location>
        <begin position="44"/>
        <end position="132"/>
    </location>
</feature>
<gene>
    <name evidence="7" type="primary">ARAP3</name>
    <name evidence="7" type="synonym">LOC109910211</name>
</gene>
<dbReference type="SMART" id="SM00233">
    <property type="entry name" value="PH"/>
    <property type="match status" value="5"/>
</dbReference>
<dbReference type="PROSITE" id="PS50115">
    <property type="entry name" value="ARFGAP"/>
    <property type="match status" value="1"/>
</dbReference>
<dbReference type="InterPro" id="IPR001164">
    <property type="entry name" value="ArfGAP_dom"/>
</dbReference>
<sequence length="1044" mass="119575">MVVAASCYGYNCHRQGLGSFFRIQINVIELSTGKILNVPEWPSYSFELNRLKSMNYVFQKRYVKFDGKNLLYFGSEKDPYPKGVIPLAAIQMARMAKDNKFEIVTSHRTFVFRADNEVQRHQWCSTLQGRVKEQLVFGRPRFGPGSHCQRSGPLELKGTKSKVYVAINTEQVWLYKTEQCFRNGIGITLIEARGATIRDGKGKSFDLITPYKTFRFVFTDVGITHISLVLATIKSLCADCQAVNPDWASINLCVVICKNCAGQHRGLGTMVSKVQSLKLDTSVWSNEIVQLFIMLGNDRANEFWAARLSPADGLDRDATPDQRKEFIIHKYREGRYRHPHPNFNTQEELLKVQGTPLFSCQMYSCYKRIQRTCVAGSRVARRSKALHLSAIFLLLFAPPPPTDFQKYWCTVERSLLFYESDRCPDPSMKINVKDIVCLGVSRPDSCNNNGFIDRFLYTFQLYLSSEKLYQFGLETPDALQCWVKAIGKAATPLSCHCLLAREFERVGVLRYKAMRDPSQWKVGYFVLQKSNLFICPGNDGAAEDIINLKRLQELSESPVLTKKKDILVLVEKGRTLHLQGMGRLDFSLWYADIQRAAGGKGNTLREQQLSRNDIPIIVDSCIAFITQYAKDKNQRLDRYKEIIRSLPRVNRTTLAALISHLYRVQKCADLNQMCTKNLSLLFAPSLFQTDGKGEHEVKIVEDLIDNYLYVFDIDEEQQTQIELELSLITTWKDTQLSQAGDLIIEVYLEKKMADSCITLKVSPTMGAEELTNQVLYMRNVPAGEKDVWLTFEAIYEGQLERPLHPKEKVLEQALQWCKMADPSSAYLVVKRVPRGEGINILTAYKSEIMKMGVLKCREDPPKLLHGKVFQEHTFQIKDHKLLLLRDKKSIKPEKEWPLKSMKIYMGIRKKLKPPTRWGFTLMMEKQQLYLCCFCESDLWDWVTNFLKAQNDDPRPPVLRRHSSSDISKQKFGTMPLIPIRGDGHESNSTMLSANQTLVRSNCTMLSANRTRLWFCRRQPPTPSTYPILLSLTAPSRSGNNGWDS</sequence>
<dbReference type="SUPFAM" id="SSF54236">
    <property type="entry name" value="Ubiquitin-like"/>
    <property type="match status" value="1"/>
</dbReference>
<reference evidence="7" key="1">
    <citation type="submission" date="2025-08" db="UniProtKB">
        <authorList>
            <consortium name="Ensembl"/>
        </authorList>
    </citation>
    <scope>IDENTIFICATION</scope>
</reference>
<dbReference type="Proteomes" id="UP000694557">
    <property type="component" value="Unassembled WGS sequence"/>
</dbReference>
<dbReference type="AlphaFoldDB" id="A0A8C7GDR5"/>